<dbReference type="PANTHER" id="PTHR46830:SF2">
    <property type="entry name" value="ALPHA-1,4-N-ACETYLGLUCOSAMINYLTRANSFERASE"/>
    <property type="match status" value="1"/>
</dbReference>
<dbReference type="SUPFAM" id="SSF53448">
    <property type="entry name" value="Nucleotide-diphospho-sugar transferases"/>
    <property type="match status" value="1"/>
</dbReference>
<organism evidence="1 2">
    <name type="scientific">Symbiodinium pilosum</name>
    <name type="common">Dinoflagellate</name>
    <dbReference type="NCBI Taxonomy" id="2952"/>
    <lineage>
        <taxon>Eukaryota</taxon>
        <taxon>Sar</taxon>
        <taxon>Alveolata</taxon>
        <taxon>Dinophyceae</taxon>
        <taxon>Suessiales</taxon>
        <taxon>Symbiodiniaceae</taxon>
        <taxon>Symbiodinium</taxon>
    </lineage>
</organism>
<name>A0A812L0N8_SYMPI</name>
<dbReference type="PANTHER" id="PTHR46830">
    <property type="entry name" value="TRANSFERASE, PUTATIVE-RELATED"/>
    <property type="match status" value="1"/>
</dbReference>
<protein>
    <submittedName>
        <fullName evidence="1">SLC8A2 protein</fullName>
    </submittedName>
</protein>
<dbReference type="AlphaFoldDB" id="A0A812L0N8"/>
<dbReference type="Pfam" id="PF04488">
    <property type="entry name" value="Gly_transf_sug"/>
    <property type="match status" value="1"/>
</dbReference>
<gene>
    <name evidence="1" type="primary">SLC8A2</name>
    <name evidence="1" type="ORF">SPIL2461_LOCUS3845</name>
</gene>
<dbReference type="InterPro" id="IPR046733">
    <property type="entry name" value="DUF6625"/>
</dbReference>
<reference evidence="1" key="1">
    <citation type="submission" date="2021-02" db="EMBL/GenBank/DDBJ databases">
        <authorList>
            <person name="Dougan E. K."/>
            <person name="Rhodes N."/>
            <person name="Thang M."/>
            <person name="Chan C."/>
        </authorList>
    </citation>
    <scope>NUCLEOTIDE SEQUENCE</scope>
</reference>
<sequence>MSFESFEARVKECYAEDNPAKGNDLKPLYGALFQDELVPFSHWGWTDLDMVWGRLDEFLTPQLLAEYDVISAPDGARPALYLSGQLTVFQNTGVWRRFLDGCLQGEGHVNYGGCYVEGLLSEANLFFDEKLAIWYAALRKARIYIDFSWLLIEPRWARLSGRGPQKLTRERGRLLVHGSQGLPFADMERWNMEVHRLQNTSDCYTEFGPGWSFVCIPSEAGDSFGAAYEIGESLMLWPSPPHLLGDRVEFAALHLHRSKQGFQWESCPTTAVCNKEHQSAIIGCTCGSTAPSISWSVPIPNIVHLVLTDRDTRFFDWPCYAAVRSAREKLQPEKLLVHVLDGVEPSTFNDWWQAAKAFISDVVPFPRSAVPNSLNGLRLSHPAFIADFIRIKILHDWGGIYMDADALSLRGFEELRRWRAVLARQGGEELRATVGLMMFEKGSPLLPTLLDRMKRAYTGSWGIHAGHVLDDMLASTRPPGVAILAHSSGFFASSWHASDFVELMEESGTIDWRRCWSLHLYNSQTKRFTKDPVELCRDSPSYRSGDLCAGLRMAIDMDSIYSMVGSGYPVMNSRIEEAFRKRAEEQTVLFESPVSHSLDIQREVDRGEL</sequence>
<dbReference type="InterPro" id="IPR007577">
    <property type="entry name" value="GlycoTrfase_DXD_sugar-bd_CS"/>
</dbReference>
<evidence type="ECO:0000313" key="1">
    <source>
        <dbReference type="EMBL" id="CAE7236264.1"/>
    </source>
</evidence>
<dbReference type="Pfam" id="PF20330">
    <property type="entry name" value="DUF6625"/>
    <property type="match status" value="1"/>
</dbReference>
<dbReference type="InterPro" id="IPR029044">
    <property type="entry name" value="Nucleotide-diphossugar_trans"/>
</dbReference>
<keyword evidence="2" id="KW-1185">Reference proteome</keyword>
<dbReference type="Gene3D" id="3.90.550.20">
    <property type="match status" value="1"/>
</dbReference>
<comment type="caution">
    <text evidence="1">The sequence shown here is derived from an EMBL/GenBank/DDBJ whole genome shotgun (WGS) entry which is preliminary data.</text>
</comment>
<evidence type="ECO:0000313" key="2">
    <source>
        <dbReference type="Proteomes" id="UP000649617"/>
    </source>
</evidence>
<dbReference type="OrthoDB" id="409543at2759"/>
<dbReference type="Proteomes" id="UP000649617">
    <property type="component" value="Unassembled WGS sequence"/>
</dbReference>
<dbReference type="EMBL" id="CAJNIZ010004814">
    <property type="protein sequence ID" value="CAE7236264.1"/>
    <property type="molecule type" value="Genomic_DNA"/>
</dbReference>
<proteinExistence type="predicted"/>
<accession>A0A812L0N8</accession>